<evidence type="ECO:0000313" key="3">
    <source>
        <dbReference type="Proteomes" id="UP000003052"/>
    </source>
</evidence>
<dbReference type="eggNOG" id="COG0456">
    <property type="taxonomic scope" value="Bacteria"/>
</dbReference>
<evidence type="ECO:0000259" key="1">
    <source>
        <dbReference type="PROSITE" id="PS51186"/>
    </source>
</evidence>
<dbReference type="InterPro" id="IPR000182">
    <property type="entry name" value="GNAT_dom"/>
</dbReference>
<name>E7REM7_9BACL</name>
<dbReference type="SUPFAM" id="SSF55729">
    <property type="entry name" value="Acyl-CoA N-acyltransferases (Nat)"/>
    <property type="match status" value="1"/>
</dbReference>
<feature type="domain" description="N-acetyltransferase" evidence="1">
    <location>
        <begin position="3"/>
        <end position="143"/>
    </location>
</feature>
<dbReference type="OrthoDB" id="2423856at2"/>
<dbReference type="RefSeq" id="WP_008429371.1">
    <property type="nucleotide sequence ID" value="NZ_AEPB01000015.1"/>
</dbReference>
<gene>
    <name evidence="2" type="ORF">GPDM_04584</name>
</gene>
<dbReference type="GO" id="GO:0016747">
    <property type="term" value="F:acyltransferase activity, transferring groups other than amino-acyl groups"/>
    <property type="evidence" value="ECO:0007669"/>
    <property type="project" value="InterPro"/>
</dbReference>
<comment type="caution">
    <text evidence="2">The sequence shown here is derived from an EMBL/GenBank/DDBJ whole genome shotgun (WGS) entry which is preliminary data.</text>
</comment>
<evidence type="ECO:0000313" key="2">
    <source>
        <dbReference type="EMBL" id="EGA90608.1"/>
    </source>
</evidence>
<dbReference type="PROSITE" id="PS51186">
    <property type="entry name" value="GNAT"/>
    <property type="match status" value="1"/>
</dbReference>
<dbReference type="InterPro" id="IPR016181">
    <property type="entry name" value="Acyl_CoA_acyltransferase"/>
</dbReference>
<proteinExistence type="predicted"/>
<accession>E7REM7</accession>
<dbReference type="Pfam" id="PF00583">
    <property type="entry name" value="Acetyltransf_1"/>
    <property type="match status" value="1"/>
</dbReference>
<protein>
    <recommendedName>
        <fullName evidence="1">N-acetyltransferase domain-containing protein</fullName>
    </recommendedName>
</protein>
<organism evidence="2 3">
    <name type="scientific">Planococcus donghaensis MPA1U2</name>
    <dbReference type="NCBI Taxonomy" id="933115"/>
    <lineage>
        <taxon>Bacteria</taxon>
        <taxon>Bacillati</taxon>
        <taxon>Bacillota</taxon>
        <taxon>Bacilli</taxon>
        <taxon>Bacillales</taxon>
        <taxon>Caryophanaceae</taxon>
        <taxon>Planococcus</taxon>
    </lineage>
</organism>
<reference evidence="2 3" key="1">
    <citation type="journal article" date="2011" name="J. Bacteriol.">
        <title>The Draft Genome of Planococcus donghaensis MPA1U2 Reveals Nonsporulation Pathways Controlled by a Conserved Spo0A Regulon.</title>
        <authorList>
            <person name="Pearson M.D."/>
            <person name="Noller H.F."/>
        </authorList>
    </citation>
    <scope>NUCLEOTIDE SEQUENCE [LARGE SCALE GENOMIC DNA]</scope>
    <source>
        <strain evidence="2 3">MPA1U2</strain>
    </source>
</reference>
<dbReference type="Proteomes" id="UP000003052">
    <property type="component" value="Unassembled WGS sequence"/>
</dbReference>
<dbReference type="EMBL" id="AEPB01000015">
    <property type="protein sequence ID" value="EGA90608.1"/>
    <property type="molecule type" value="Genomic_DNA"/>
</dbReference>
<dbReference type="AlphaFoldDB" id="E7REM7"/>
<dbReference type="Gene3D" id="3.40.630.30">
    <property type="match status" value="1"/>
</dbReference>
<sequence>MKQTIRQLQLGDLHYIEKMDTGITDDYVLNIYERISSGSSRMYGLFLDDQLASIGGYTIFAKQYAMLGRMRSDLRYRGNNLSTQLMTYIMEQASTFPTIQWVGANTQQNNVSARRVMDKLGLKETSTLYSATATDISQLKTGGENWTEVTDLAIKKIWVDQLYLQTSEVFPYECYYMFPASESLFIETDLARWSFFENRSKDRVLITKQDYKRNHYLHVIYPWNDFFEQPGFWETITTAQHQLSTQLKTTPLVWMDLTPSQKQSLPKNHPFDLPSPWLLYGKSKKI</sequence>